<dbReference type="Gene3D" id="3.30.9.10">
    <property type="entry name" value="D-Amino Acid Oxidase, subunit A, domain 2"/>
    <property type="match status" value="1"/>
</dbReference>
<evidence type="ECO:0000313" key="3">
    <source>
        <dbReference type="EMBL" id="AVO38161.1"/>
    </source>
</evidence>
<dbReference type="KEGG" id="thas:C6Y53_10890"/>
<organism evidence="3 4">
    <name type="scientific">Pukyongiella litopenaei</name>
    <dbReference type="NCBI Taxonomy" id="2605946"/>
    <lineage>
        <taxon>Bacteria</taxon>
        <taxon>Pseudomonadati</taxon>
        <taxon>Pseudomonadota</taxon>
        <taxon>Alphaproteobacteria</taxon>
        <taxon>Rhodobacterales</taxon>
        <taxon>Paracoccaceae</taxon>
        <taxon>Pukyongiella</taxon>
    </lineage>
</organism>
<reference evidence="4" key="1">
    <citation type="submission" date="2018-03" db="EMBL/GenBank/DDBJ databases">
        <title>Genomic analysis of the strain SH-1 isolated from shrimp intestine.</title>
        <authorList>
            <person name="Kim Y.-S."/>
            <person name="Kim S.-E."/>
            <person name="Kim K.-H."/>
        </authorList>
    </citation>
    <scope>NUCLEOTIDE SEQUENCE [LARGE SCALE GENOMIC DNA]</scope>
    <source>
        <strain evidence="4">SH-1</strain>
    </source>
</reference>
<evidence type="ECO:0000256" key="1">
    <source>
        <dbReference type="ARBA" id="ARBA00023002"/>
    </source>
</evidence>
<protein>
    <submittedName>
        <fullName evidence="3">FAD-binding oxidoreductase</fullName>
    </submittedName>
</protein>
<dbReference type="InterPro" id="IPR036188">
    <property type="entry name" value="FAD/NAD-bd_sf"/>
</dbReference>
<dbReference type="Proteomes" id="UP000237655">
    <property type="component" value="Chromosome"/>
</dbReference>
<keyword evidence="1" id="KW-0560">Oxidoreductase</keyword>
<dbReference type="AlphaFoldDB" id="A0A2S0MQY2"/>
<dbReference type="InterPro" id="IPR006076">
    <property type="entry name" value="FAD-dep_OxRdtase"/>
</dbReference>
<gene>
    <name evidence="3" type="ORF">C6Y53_10890</name>
</gene>
<dbReference type="SUPFAM" id="SSF51905">
    <property type="entry name" value="FAD/NAD(P)-binding domain"/>
    <property type="match status" value="1"/>
</dbReference>
<dbReference type="PANTHER" id="PTHR13847">
    <property type="entry name" value="SARCOSINE DEHYDROGENASE-RELATED"/>
    <property type="match status" value="1"/>
</dbReference>
<evidence type="ECO:0000259" key="2">
    <source>
        <dbReference type="Pfam" id="PF01266"/>
    </source>
</evidence>
<name>A0A2S0MQY2_9RHOB</name>
<dbReference type="Pfam" id="PF01266">
    <property type="entry name" value="DAO"/>
    <property type="match status" value="1"/>
</dbReference>
<dbReference type="GO" id="GO:0016491">
    <property type="term" value="F:oxidoreductase activity"/>
    <property type="evidence" value="ECO:0007669"/>
    <property type="project" value="UniProtKB-KW"/>
</dbReference>
<dbReference type="Gene3D" id="3.50.50.60">
    <property type="entry name" value="FAD/NAD(P)-binding domain"/>
    <property type="match status" value="1"/>
</dbReference>
<sequence length="362" mass="38123">MNTADVLIIGGGAAGLTLAAELAGSARVVVLEAERNLGVHASGRSAAVFVPSYGHGRLRDVSALSLPMLKDPEPEWFPEPLLTPRGILRLVLPGGGPSHDAMTAGQPDIERLAPGEAARLFPLIRVDRLEAASYEPGACDIDADALMQGAARKARALGARICTGAQVTDIRRTGSTWRVGTATDRYEAPTLVNAAGAWANHVATLAGVPALPIQPCRRSVAALPLPPGLGRTPFTVTAPLRWYAKTEAGRLLVSPADEDPVEPHDAHADDMVVAEGLDRFSNDTGFHVTRVETTWAGLRMMTPDGYPVTGFDPRADGFFWLAGQAGFGIQCAPGLAHLAAALLECRHNSLADAFTPDRFLAG</sequence>
<dbReference type="PANTHER" id="PTHR13847:SF287">
    <property type="entry name" value="FAD-DEPENDENT OXIDOREDUCTASE DOMAIN-CONTAINING PROTEIN 1"/>
    <property type="match status" value="1"/>
</dbReference>
<dbReference type="GO" id="GO:0005737">
    <property type="term" value="C:cytoplasm"/>
    <property type="evidence" value="ECO:0007669"/>
    <property type="project" value="TreeGrafter"/>
</dbReference>
<evidence type="ECO:0000313" key="4">
    <source>
        <dbReference type="Proteomes" id="UP000237655"/>
    </source>
</evidence>
<proteinExistence type="predicted"/>
<dbReference type="EMBL" id="CP027665">
    <property type="protein sequence ID" value="AVO38161.1"/>
    <property type="molecule type" value="Genomic_DNA"/>
</dbReference>
<accession>A0A2S0MQY2</accession>
<dbReference type="RefSeq" id="WP_106472476.1">
    <property type="nucleotide sequence ID" value="NZ_CP027665.1"/>
</dbReference>
<feature type="domain" description="FAD dependent oxidoreductase" evidence="2">
    <location>
        <begin position="5"/>
        <end position="342"/>
    </location>
</feature>
<keyword evidence="4" id="KW-1185">Reference proteome</keyword>